<dbReference type="InterPro" id="IPR010207">
    <property type="entry name" value="Elect_transpt_cplx_RnfB/RsxB"/>
</dbReference>
<evidence type="ECO:0000256" key="12">
    <source>
        <dbReference type="SAM" id="MobiDB-lite"/>
    </source>
</evidence>
<dbReference type="InterPro" id="IPR007202">
    <property type="entry name" value="4Fe-4S_dom"/>
</dbReference>
<evidence type="ECO:0000256" key="10">
    <source>
        <dbReference type="ARBA" id="ARBA00023014"/>
    </source>
</evidence>
<keyword evidence="11" id="KW-0472">Membrane</keyword>
<dbReference type="OrthoDB" id="9789936at2"/>
<dbReference type="Pfam" id="PF04060">
    <property type="entry name" value="FeS"/>
    <property type="match status" value="1"/>
</dbReference>
<evidence type="ECO:0000256" key="5">
    <source>
        <dbReference type="ARBA" id="ARBA00022723"/>
    </source>
</evidence>
<evidence type="ECO:0000256" key="9">
    <source>
        <dbReference type="ARBA" id="ARBA00023004"/>
    </source>
</evidence>
<keyword evidence="7" id="KW-1278">Translocase</keyword>
<keyword evidence="8" id="KW-0249">Electron transport</keyword>
<dbReference type="PROSITE" id="PS00198">
    <property type="entry name" value="4FE4S_FER_1"/>
    <property type="match status" value="1"/>
</dbReference>
<organism evidence="15 16">
    <name type="scientific">Lampropedia aestuarii</name>
    <dbReference type="NCBI Taxonomy" id="2562762"/>
    <lineage>
        <taxon>Bacteria</taxon>
        <taxon>Pseudomonadati</taxon>
        <taxon>Pseudomonadota</taxon>
        <taxon>Betaproteobacteria</taxon>
        <taxon>Burkholderiales</taxon>
        <taxon>Comamonadaceae</taxon>
        <taxon>Lampropedia</taxon>
    </lineage>
</organism>
<keyword evidence="10" id="KW-0411">Iron-sulfur</keyword>
<evidence type="ECO:0000256" key="3">
    <source>
        <dbReference type="ARBA" id="ARBA00022485"/>
    </source>
</evidence>
<evidence type="ECO:0000256" key="2">
    <source>
        <dbReference type="ARBA" id="ARBA00022475"/>
    </source>
</evidence>
<keyword evidence="2" id="KW-1003">Cell membrane</keyword>
<dbReference type="NCBIfam" id="TIGR01944">
    <property type="entry name" value="rnfB"/>
    <property type="match status" value="1"/>
</dbReference>
<dbReference type="GO" id="GO:0009055">
    <property type="term" value="F:electron transfer activity"/>
    <property type="evidence" value="ECO:0007669"/>
    <property type="project" value="InterPro"/>
</dbReference>
<sequence length="244" mass="25475">MHSSQALVPLLDAALPQTQCTRCGYPDCHAYAKAIAFEHAPINQCPPGGAEGVARLAALTQRPIEPVNPDNGIEGPRAMAIIDEQWCIGCTLCVKACPVDAIVGANKTMHTVLEAACTGCELCIPVCPIDCISLEPITGSASGWQAWSDAQAQEALSRYVQRADRLGLTVGAQQAPLHQRRQRIRDAADVVSVITPTASDSTAHANPAGASAQPDNTAAGSAATPGKAALLADILKKAQAKRRQ</sequence>
<keyword evidence="5" id="KW-0479">Metal-binding</keyword>
<keyword evidence="4" id="KW-0997">Cell inner membrane</keyword>
<dbReference type="EMBL" id="SSWX01000002">
    <property type="protein sequence ID" value="THJ36020.1"/>
    <property type="molecule type" value="Genomic_DNA"/>
</dbReference>
<feature type="domain" description="4Fe-4S ferredoxin-type" evidence="13">
    <location>
        <begin position="108"/>
        <end position="137"/>
    </location>
</feature>
<evidence type="ECO:0000259" key="13">
    <source>
        <dbReference type="PROSITE" id="PS51379"/>
    </source>
</evidence>
<reference evidence="15 16" key="1">
    <citation type="submission" date="2019-04" db="EMBL/GenBank/DDBJ databases">
        <title>Lampropedia sp YIM MLB12 draf genome.</title>
        <authorList>
            <person name="Wang Y.-X."/>
        </authorList>
    </citation>
    <scope>NUCLEOTIDE SEQUENCE [LARGE SCALE GENOMIC DNA]</scope>
    <source>
        <strain evidence="15 16">YIM MLB12</strain>
    </source>
</reference>
<evidence type="ECO:0000259" key="14">
    <source>
        <dbReference type="PROSITE" id="PS51656"/>
    </source>
</evidence>
<keyword evidence="1" id="KW-0813">Transport</keyword>
<evidence type="ECO:0000256" key="4">
    <source>
        <dbReference type="ARBA" id="ARBA00022519"/>
    </source>
</evidence>
<dbReference type="GO" id="GO:0051539">
    <property type="term" value="F:4 iron, 4 sulfur cluster binding"/>
    <property type="evidence" value="ECO:0007669"/>
    <property type="project" value="UniProtKB-KW"/>
</dbReference>
<dbReference type="Gene3D" id="3.30.70.20">
    <property type="match status" value="2"/>
</dbReference>
<evidence type="ECO:0000256" key="8">
    <source>
        <dbReference type="ARBA" id="ARBA00022982"/>
    </source>
</evidence>
<dbReference type="RefSeq" id="WP_136404925.1">
    <property type="nucleotide sequence ID" value="NZ_SSWX01000002.1"/>
</dbReference>
<dbReference type="PANTHER" id="PTHR42859:SF3">
    <property type="entry name" value="ION-TRANSLOCATING OXIDOREDUCTASE COMPLEX SUBUNIT B"/>
    <property type="match status" value="1"/>
</dbReference>
<keyword evidence="16" id="KW-1185">Reference proteome</keyword>
<proteinExistence type="predicted"/>
<dbReference type="InterPro" id="IPR017896">
    <property type="entry name" value="4Fe4S_Fe-S-bd"/>
</dbReference>
<dbReference type="GO" id="GO:0046872">
    <property type="term" value="F:metal ion binding"/>
    <property type="evidence" value="ECO:0007669"/>
    <property type="project" value="UniProtKB-KW"/>
</dbReference>
<accession>A0A4S5BTN0</accession>
<dbReference type="AlphaFoldDB" id="A0A4S5BTN0"/>
<dbReference type="SUPFAM" id="SSF54862">
    <property type="entry name" value="4Fe-4S ferredoxins"/>
    <property type="match status" value="1"/>
</dbReference>
<keyword evidence="9" id="KW-0408">Iron</keyword>
<feature type="domain" description="4Fe-4S" evidence="14">
    <location>
        <begin position="1"/>
        <end position="62"/>
    </location>
</feature>
<name>A0A4S5BTN0_9BURK</name>
<dbReference type="PROSITE" id="PS51656">
    <property type="entry name" value="4FE4S"/>
    <property type="match status" value="1"/>
</dbReference>
<dbReference type="InterPro" id="IPR017900">
    <property type="entry name" value="4Fe4S_Fe_S_CS"/>
</dbReference>
<evidence type="ECO:0000313" key="16">
    <source>
        <dbReference type="Proteomes" id="UP000306236"/>
    </source>
</evidence>
<keyword evidence="3" id="KW-0004">4Fe-4S</keyword>
<keyword evidence="6" id="KW-0677">Repeat</keyword>
<dbReference type="PROSITE" id="PS51379">
    <property type="entry name" value="4FE4S_FER_2"/>
    <property type="match status" value="2"/>
</dbReference>
<dbReference type="PANTHER" id="PTHR42859">
    <property type="entry name" value="OXIDOREDUCTASE"/>
    <property type="match status" value="1"/>
</dbReference>
<evidence type="ECO:0000256" key="1">
    <source>
        <dbReference type="ARBA" id="ARBA00022448"/>
    </source>
</evidence>
<evidence type="ECO:0000256" key="6">
    <source>
        <dbReference type="ARBA" id="ARBA00022737"/>
    </source>
</evidence>
<evidence type="ECO:0000256" key="7">
    <source>
        <dbReference type="ARBA" id="ARBA00022967"/>
    </source>
</evidence>
<dbReference type="Pfam" id="PF14697">
    <property type="entry name" value="Fer4_21"/>
    <property type="match status" value="1"/>
</dbReference>
<dbReference type="Gene3D" id="1.10.15.40">
    <property type="entry name" value="Electron transport complex subunit B, putative Fe-S cluster"/>
    <property type="match status" value="1"/>
</dbReference>
<dbReference type="Proteomes" id="UP000306236">
    <property type="component" value="Unassembled WGS sequence"/>
</dbReference>
<feature type="domain" description="4Fe-4S ferredoxin-type" evidence="13">
    <location>
        <begin position="78"/>
        <end position="107"/>
    </location>
</feature>
<comment type="caution">
    <text evidence="15">The sequence shown here is derived from an EMBL/GenBank/DDBJ whole genome shotgun (WGS) entry which is preliminary data.</text>
</comment>
<evidence type="ECO:0000313" key="15">
    <source>
        <dbReference type="EMBL" id="THJ36020.1"/>
    </source>
</evidence>
<protein>
    <submittedName>
        <fullName evidence="15">RnfABCDGE type electron transport complex subunit B</fullName>
    </submittedName>
</protein>
<feature type="region of interest" description="Disordered" evidence="12">
    <location>
        <begin position="198"/>
        <end position="224"/>
    </location>
</feature>
<evidence type="ECO:0000256" key="11">
    <source>
        <dbReference type="ARBA" id="ARBA00023136"/>
    </source>
</evidence>
<dbReference type="InterPro" id="IPR050294">
    <property type="entry name" value="RnfB_subfamily"/>
</dbReference>
<gene>
    <name evidence="15" type="ORF">E8K88_01725</name>
</gene>